<feature type="transmembrane region" description="Helical" evidence="1">
    <location>
        <begin position="49"/>
        <end position="73"/>
    </location>
</feature>
<protein>
    <recommendedName>
        <fullName evidence="4">CDP-archaeol synthase</fullName>
    </recommendedName>
</protein>
<proteinExistence type="predicted"/>
<evidence type="ECO:0008006" key="4">
    <source>
        <dbReference type="Google" id="ProtNLM"/>
    </source>
</evidence>
<comment type="caution">
    <text evidence="2">The sequence shown here is derived from an EMBL/GenBank/DDBJ whole genome shotgun (WGS) entry which is preliminary data.</text>
</comment>
<dbReference type="InterPro" id="IPR032690">
    <property type="entry name" value="CarS"/>
</dbReference>
<name>A0A1F4YGV0_9BACT</name>
<sequence>MRSEIVKMLWFLGVAGVANMAPVFAAKLWPKWDWPINGILFGSHKTWRGLVFGVGIAGIVGGGLGALSGFGALMGDLVKSFCKRRMGIAPGKSWFPWDQIDWVVGTMVMSWPVVRWTIWEVAALVFLGLGLHLLVKVIGYVIKVNESYI</sequence>
<feature type="transmembrane region" description="Helical" evidence="1">
    <location>
        <begin position="118"/>
        <end position="142"/>
    </location>
</feature>
<dbReference type="Proteomes" id="UP000178176">
    <property type="component" value="Unassembled WGS sequence"/>
</dbReference>
<dbReference type="Pfam" id="PF01864">
    <property type="entry name" value="CarS-like"/>
    <property type="match status" value="1"/>
</dbReference>
<evidence type="ECO:0000256" key="1">
    <source>
        <dbReference type="SAM" id="Phobius"/>
    </source>
</evidence>
<reference evidence="2 3" key="1">
    <citation type="journal article" date="2016" name="Nat. Commun.">
        <title>Thousands of microbial genomes shed light on interconnected biogeochemical processes in an aquifer system.</title>
        <authorList>
            <person name="Anantharaman K."/>
            <person name="Brown C.T."/>
            <person name="Hug L.A."/>
            <person name="Sharon I."/>
            <person name="Castelle C.J."/>
            <person name="Probst A.J."/>
            <person name="Thomas B.C."/>
            <person name="Singh A."/>
            <person name="Wilkins M.J."/>
            <person name="Karaoz U."/>
            <person name="Brodie E.L."/>
            <person name="Williams K.H."/>
            <person name="Hubbard S.S."/>
            <person name="Banfield J.F."/>
        </authorList>
    </citation>
    <scope>NUCLEOTIDE SEQUENCE [LARGE SCALE GENOMIC DNA]</scope>
</reference>
<organism evidence="2 3">
    <name type="scientific">Candidatus Amesbacteria bacterium RIFCSPHIGHO2_01_FULL_48_32b</name>
    <dbReference type="NCBI Taxonomy" id="1797253"/>
    <lineage>
        <taxon>Bacteria</taxon>
        <taxon>Candidatus Amesiibacteriota</taxon>
    </lineage>
</organism>
<evidence type="ECO:0000313" key="2">
    <source>
        <dbReference type="EMBL" id="OGC92463.1"/>
    </source>
</evidence>
<dbReference type="PANTHER" id="PTHR39650:SF1">
    <property type="entry name" value="CDP-ARCHAEOL SYNTHASE"/>
    <property type="match status" value="1"/>
</dbReference>
<dbReference type="EMBL" id="MEXH01000015">
    <property type="protein sequence ID" value="OGC92463.1"/>
    <property type="molecule type" value="Genomic_DNA"/>
</dbReference>
<dbReference type="AlphaFoldDB" id="A0A1F4YGV0"/>
<evidence type="ECO:0000313" key="3">
    <source>
        <dbReference type="Proteomes" id="UP000178176"/>
    </source>
</evidence>
<gene>
    <name evidence="2" type="ORF">A2876_04175</name>
</gene>
<keyword evidence="1" id="KW-0472">Membrane</keyword>
<keyword evidence="1" id="KW-1133">Transmembrane helix</keyword>
<accession>A0A1F4YGV0</accession>
<keyword evidence="1" id="KW-0812">Transmembrane</keyword>
<dbReference type="PANTHER" id="PTHR39650">
    <property type="entry name" value="CDP-ARCHAEOL SYNTHASE"/>
    <property type="match status" value="1"/>
</dbReference>